<dbReference type="OrthoDB" id="9097160at2"/>
<proteinExistence type="predicted"/>
<dbReference type="RefSeq" id="WP_074774531.1">
    <property type="nucleotide sequence ID" value="NZ_FNKP01000004.1"/>
</dbReference>
<dbReference type="InterPro" id="IPR006750">
    <property type="entry name" value="YdcZ"/>
</dbReference>
<dbReference type="GO" id="GO:0005886">
    <property type="term" value="C:plasma membrane"/>
    <property type="evidence" value="ECO:0007669"/>
    <property type="project" value="TreeGrafter"/>
</dbReference>
<keyword evidence="1" id="KW-0812">Transmembrane</keyword>
<dbReference type="EMBL" id="FNKP01000004">
    <property type="protein sequence ID" value="SDR55091.1"/>
    <property type="molecule type" value="Genomic_DNA"/>
</dbReference>
<dbReference type="Proteomes" id="UP000183487">
    <property type="component" value="Unassembled WGS sequence"/>
</dbReference>
<feature type="transmembrane region" description="Helical" evidence="1">
    <location>
        <begin position="128"/>
        <end position="145"/>
    </location>
</feature>
<evidence type="ECO:0000256" key="1">
    <source>
        <dbReference type="SAM" id="Phobius"/>
    </source>
</evidence>
<keyword evidence="1" id="KW-1133">Transmembrane helix</keyword>
<evidence type="ECO:0000313" key="3">
    <source>
        <dbReference type="Proteomes" id="UP000183487"/>
    </source>
</evidence>
<sequence length="167" mass="17724">MFVAMLILVVASGAVLCAQSAINGRLGSTVGVLESAWLTFTLGALVTFVISFFAEGHHALTLFTAPRWQITGAFFGVIYMLVIVFAMPRVGTAAATVAVISGQLLMSLLIDNFGWLGNTVIELGTRRYAAMALLALALALIYQSNAASARKSKRMQGDPARVLSVIE</sequence>
<protein>
    <submittedName>
        <fullName evidence="2">Transporter family-2 protein</fullName>
    </submittedName>
</protein>
<keyword evidence="3" id="KW-1185">Reference proteome</keyword>
<feature type="transmembrane region" description="Helical" evidence="1">
    <location>
        <begin position="68"/>
        <end position="87"/>
    </location>
</feature>
<dbReference type="Pfam" id="PF04657">
    <property type="entry name" value="DMT_YdcZ"/>
    <property type="match status" value="1"/>
</dbReference>
<dbReference type="PANTHER" id="PTHR34821">
    <property type="entry name" value="INNER MEMBRANE PROTEIN YDCZ"/>
    <property type="match status" value="1"/>
</dbReference>
<dbReference type="AlphaFoldDB" id="A0A1H1JYG1"/>
<feature type="transmembrane region" description="Helical" evidence="1">
    <location>
        <begin position="93"/>
        <end position="116"/>
    </location>
</feature>
<keyword evidence="1" id="KW-0472">Membrane</keyword>
<evidence type="ECO:0000313" key="2">
    <source>
        <dbReference type="EMBL" id="SDR55091.1"/>
    </source>
</evidence>
<accession>A0A1H1JYG1</accession>
<feature type="transmembrane region" description="Helical" evidence="1">
    <location>
        <begin position="36"/>
        <end position="56"/>
    </location>
</feature>
<reference evidence="3" key="1">
    <citation type="submission" date="2016-10" db="EMBL/GenBank/DDBJ databases">
        <authorList>
            <person name="Varghese N."/>
        </authorList>
    </citation>
    <scope>NUCLEOTIDE SEQUENCE [LARGE SCALE GENOMIC DNA]</scope>
    <source>
        <strain evidence="3">GAS106B</strain>
    </source>
</reference>
<gene>
    <name evidence="2" type="ORF">SAMN05443245_7591</name>
</gene>
<name>A0A1H1JYG1_9BURK</name>
<dbReference type="PANTHER" id="PTHR34821:SF2">
    <property type="entry name" value="INNER MEMBRANE PROTEIN YDCZ"/>
    <property type="match status" value="1"/>
</dbReference>
<organism evidence="2 3">
    <name type="scientific">Paraburkholderia fungorum</name>
    <dbReference type="NCBI Taxonomy" id="134537"/>
    <lineage>
        <taxon>Bacteria</taxon>
        <taxon>Pseudomonadati</taxon>
        <taxon>Pseudomonadota</taxon>
        <taxon>Betaproteobacteria</taxon>
        <taxon>Burkholderiales</taxon>
        <taxon>Burkholderiaceae</taxon>
        <taxon>Paraburkholderia</taxon>
    </lineage>
</organism>